<reference evidence="2" key="1">
    <citation type="journal article" date="2018" name="BMC Genomics">
        <title>Genomic insights into host adaptation between the wheat stripe rust pathogen (Puccinia striiformis f. sp. tritici) and the barley stripe rust pathogen (Puccinia striiformis f. sp. hordei).</title>
        <authorList>
            <person name="Xia C."/>
            <person name="Wang M."/>
            <person name="Yin C."/>
            <person name="Cornejo O.E."/>
            <person name="Hulbert S.H."/>
            <person name="Chen X."/>
        </authorList>
    </citation>
    <scope>NUCLEOTIDE SEQUENCE [LARGE SCALE GENOMIC DNA]</scope>
    <source>
        <strain evidence="2">93-210</strain>
    </source>
</reference>
<reference evidence="1 2" key="3">
    <citation type="journal article" date="2022" name="Microbiol. Spectr.">
        <title>Folding features and dynamics of 3D genome architecture in plant fungal pathogens.</title>
        <authorList>
            <person name="Xia C."/>
        </authorList>
    </citation>
    <scope>NUCLEOTIDE SEQUENCE [LARGE SCALE GENOMIC DNA]</scope>
    <source>
        <strain evidence="1 2">93-210</strain>
    </source>
</reference>
<keyword evidence="2" id="KW-1185">Reference proteome</keyword>
<accession>A0ACC0E2L6</accession>
<comment type="caution">
    <text evidence="1">The sequence shown here is derived from an EMBL/GenBank/DDBJ whole genome shotgun (WGS) entry which is preliminary data.</text>
</comment>
<dbReference type="Proteomes" id="UP001060170">
    <property type="component" value="Chromosome 11"/>
</dbReference>
<dbReference type="EMBL" id="CM045875">
    <property type="protein sequence ID" value="KAI7944038.1"/>
    <property type="molecule type" value="Genomic_DNA"/>
</dbReference>
<organism evidence="1 2">
    <name type="scientific">Puccinia striiformis f. sp. tritici</name>
    <dbReference type="NCBI Taxonomy" id="168172"/>
    <lineage>
        <taxon>Eukaryota</taxon>
        <taxon>Fungi</taxon>
        <taxon>Dikarya</taxon>
        <taxon>Basidiomycota</taxon>
        <taxon>Pucciniomycotina</taxon>
        <taxon>Pucciniomycetes</taxon>
        <taxon>Pucciniales</taxon>
        <taxon>Pucciniaceae</taxon>
        <taxon>Puccinia</taxon>
    </lineage>
</organism>
<name>A0ACC0E2L6_9BASI</name>
<sequence>MDKDSVLPTTGKITFNEGLAPGEDASYIVAGDLFTPINQTLLGNGIGWQYAKSRSFCSQFLVPRSLSSLL</sequence>
<evidence type="ECO:0000313" key="2">
    <source>
        <dbReference type="Proteomes" id="UP001060170"/>
    </source>
</evidence>
<reference evidence="2" key="2">
    <citation type="journal article" date="2018" name="Mol. Plant Microbe Interact.">
        <title>Genome sequence resources for the wheat stripe rust pathogen (Puccinia striiformis f. sp. tritici) and the barley stripe rust pathogen (Puccinia striiformis f. sp. hordei).</title>
        <authorList>
            <person name="Xia C."/>
            <person name="Wang M."/>
            <person name="Yin C."/>
            <person name="Cornejo O.E."/>
            <person name="Hulbert S.H."/>
            <person name="Chen X."/>
        </authorList>
    </citation>
    <scope>NUCLEOTIDE SEQUENCE [LARGE SCALE GENOMIC DNA]</scope>
    <source>
        <strain evidence="2">93-210</strain>
    </source>
</reference>
<evidence type="ECO:0000313" key="1">
    <source>
        <dbReference type="EMBL" id="KAI7944038.1"/>
    </source>
</evidence>
<gene>
    <name evidence="1" type="ORF">MJO28_011566</name>
</gene>
<proteinExistence type="predicted"/>
<protein>
    <submittedName>
        <fullName evidence="1">Uncharacterized protein</fullName>
    </submittedName>
</protein>